<dbReference type="EMBL" id="CM042049">
    <property type="protein sequence ID" value="KAI3746409.1"/>
    <property type="molecule type" value="Genomic_DNA"/>
</dbReference>
<evidence type="ECO:0000313" key="2">
    <source>
        <dbReference type="Proteomes" id="UP001055879"/>
    </source>
</evidence>
<evidence type="ECO:0000313" key="1">
    <source>
        <dbReference type="EMBL" id="KAI3746409.1"/>
    </source>
</evidence>
<sequence>MDSPNQLPIFSSVLIRPHSRDGGDGGGRCAGGSCRHVGGGGGYRGGGMKEVVAMDTVVMMVDFITQGRRWFRRQLEGSVQLLKGIRFKREAKHFARRREVFSPPMKESISQALRRKAGKIESLSPCKQTFKGLRLTCE</sequence>
<keyword evidence="2" id="KW-1185">Reference proteome</keyword>
<dbReference type="Proteomes" id="UP001055879">
    <property type="component" value="Linkage Group LG03"/>
</dbReference>
<reference evidence="1 2" key="2">
    <citation type="journal article" date="2022" name="Mol. Ecol. Resour.">
        <title>The genomes of chicory, endive, great burdock and yacon provide insights into Asteraceae paleo-polyploidization history and plant inulin production.</title>
        <authorList>
            <person name="Fan W."/>
            <person name="Wang S."/>
            <person name="Wang H."/>
            <person name="Wang A."/>
            <person name="Jiang F."/>
            <person name="Liu H."/>
            <person name="Zhao H."/>
            <person name="Xu D."/>
            <person name="Zhang Y."/>
        </authorList>
    </citation>
    <scope>NUCLEOTIDE SEQUENCE [LARGE SCALE GENOMIC DNA]</scope>
    <source>
        <strain evidence="2">cv. Niubang</strain>
    </source>
</reference>
<comment type="caution">
    <text evidence="1">The sequence shown here is derived from an EMBL/GenBank/DDBJ whole genome shotgun (WGS) entry which is preliminary data.</text>
</comment>
<organism evidence="1 2">
    <name type="scientific">Arctium lappa</name>
    <name type="common">Greater burdock</name>
    <name type="synonym">Lappa major</name>
    <dbReference type="NCBI Taxonomy" id="4217"/>
    <lineage>
        <taxon>Eukaryota</taxon>
        <taxon>Viridiplantae</taxon>
        <taxon>Streptophyta</taxon>
        <taxon>Embryophyta</taxon>
        <taxon>Tracheophyta</taxon>
        <taxon>Spermatophyta</taxon>
        <taxon>Magnoliopsida</taxon>
        <taxon>eudicotyledons</taxon>
        <taxon>Gunneridae</taxon>
        <taxon>Pentapetalae</taxon>
        <taxon>asterids</taxon>
        <taxon>campanulids</taxon>
        <taxon>Asterales</taxon>
        <taxon>Asteraceae</taxon>
        <taxon>Carduoideae</taxon>
        <taxon>Cardueae</taxon>
        <taxon>Arctiinae</taxon>
        <taxon>Arctium</taxon>
    </lineage>
</organism>
<accession>A0ACB9DIB9</accession>
<reference evidence="2" key="1">
    <citation type="journal article" date="2022" name="Mol. Ecol. Resour.">
        <title>The genomes of chicory, endive, great burdock and yacon provide insights into Asteraceae palaeo-polyploidization history and plant inulin production.</title>
        <authorList>
            <person name="Fan W."/>
            <person name="Wang S."/>
            <person name="Wang H."/>
            <person name="Wang A."/>
            <person name="Jiang F."/>
            <person name="Liu H."/>
            <person name="Zhao H."/>
            <person name="Xu D."/>
            <person name="Zhang Y."/>
        </authorList>
    </citation>
    <scope>NUCLEOTIDE SEQUENCE [LARGE SCALE GENOMIC DNA]</scope>
    <source>
        <strain evidence="2">cv. Niubang</strain>
    </source>
</reference>
<proteinExistence type="predicted"/>
<name>A0ACB9DIB9_ARCLA</name>
<gene>
    <name evidence="1" type="ORF">L6452_08842</name>
</gene>
<protein>
    <submittedName>
        <fullName evidence="1">Uncharacterized protein</fullName>
    </submittedName>
</protein>